<keyword evidence="1" id="KW-0547">Nucleotide-binding</keyword>
<dbReference type="EMBL" id="BEHY01000037">
    <property type="protein sequence ID" value="GBD09338.1"/>
    <property type="molecule type" value="Genomic_DNA"/>
</dbReference>
<accession>A0A2H5Y7I6</accession>
<dbReference type="InterPro" id="IPR013815">
    <property type="entry name" value="ATP_grasp_subdomain_1"/>
</dbReference>
<reference evidence="4" key="1">
    <citation type="submission" date="2017-09" db="EMBL/GenBank/DDBJ databases">
        <title>Metaegenomics of thermophilic ammonia-oxidizing enrichment culture.</title>
        <authorList>
            <person name="Kato S."/>
            <person name="Suzuki K."/>
        </authorList>
    </citation>
    <scope>NUCLEOTIDE SEQUENCE [LARGE SCALE GENOMIC DNA]</scope>
</reference>
<gene>
    <name evidence="3" type="ORF">HRbin22_01588</name>
</gene>
<dbReference type="Proteomes" id="UP000236642">
    <property type="component" value="Unassembled WGS sequence"/>
</dbReference>
<feature type="domain" description="ATP-grasp" evidence="2">
    <location>
        <begin position="8"/>
        <end position="44"/>
    </location>
</feature>
<comment type="caution">
    <text evidence="3">The sequence shown here is derived from an EMBL/GenBank/DDBJ whole genome shotgun (WGS) entry which is preliminary data.</text>
</comment>
<evidence type="ECO:0000259" key="2">
    <source>
        <dbReference type="PROSITE" id="PS50975"/>
    </source>
</evidence>
<dbReference type="SUPFAM" id="SSF56059">
    <property type="entry name" value="Glutathione synthetase ATP-binding domain-like"/>
    <property type="match status" value="1"/>
</dbReference>
<dbReference type="PANTHER" id="PTHR42793">
    <property type="entry name" value="COA BINDING DOMAIN CONTAINING PROTEIN"/>
    <property type="match status" value="1"/>
</dbReference>
<dbReference type="Gene3D" id="3.30.470.20">
    <property type="entry name" value="ATP-grasp fold, B domain"/>
    <property type="match status" value="1"/>
</dbReference>
<name>A0A2H5Y7I6_9CHLR</name>
<protein>
    <recommendedName>
        <fullName evidence="2">ATP-grasp domain-containing protein</fullName>
    </recommendedName>
</protein>
<dbReference type="GO" id="GO:0046872">
    <property type="term" value="F:metal ion binding"/>
    <property type="evidence" value="ECO:0007669"/>
    <property type="project" value="InterPro"/>
</dbReference>
<sequence>MLDPQAGAELAAAWGLPTPPSGVAVTPEEAMALAERVGYPVVLKRIAPGLIHKSRAGGVALNLKSASEVREAFVRLIHPEEQALVQRMAPGGVEVIIGAYRDPQFGPVVMFGAGGVDVEALEDVTFRLPPLTRAEARTMLEETWIGRRLLRREREGNSEEIEIVIDILRRAGQMMLEHPEITEIDLNPVIVASPGKGVHVVDVRIALSEEVPAPAAAATLLA</sequence>
<dbReference type="InterPro" id="IPR011761">
    <property type="entry name" value="ATP-grasp"/>
</dbReference>
<dbReference type="GO" id="GO:0005524">
    <property type="term" value="F:ATP binding"/>
    <property type="evidence" value="ECO:0007669"/>
    <property type="project" value="UniProtKB-UniRule"/>
</dbReference>
<evidence type="ECO:0000313" key="4">
    <source>
        <dbReference type="Proteomes" id="UP000236642"/>
    </source>
</evidence>
<keyword evidence="1" id="KW-0067">ATP-binding</keyword>
<dbReference type="PROSITE" id="PS50975">
    <property type="entry name" value="ATP_GRASP"/>
    <property type="match status" value="1"/>
</dbReference>
<proteinExistence type="predicted"/>
<dbReference type="Pfam" id="PF13549">
    <property type="entry name" value="ATP-grasp_5"/>
    <property type="match status" value="1"/>
</dbReference>
<evidence type="ECO:0000313" key="3">
    <source>
        <dbReference type="EMBL" id="GBD09338.1"/>
    </source>
</evidence>
<evidence type="ECO:0000256" key="1">
    <source>
        <dbReference type="PROSITE-ProRule" id="PRU00409"/>
    </source>
</evidence>
<organism evidence="3 4">
    <name type="scientific">Candidatus Thermoflexus japonica</name>
    <dbReference type="NCBI Taxonomy" id="2035417"/>
    <lineage>
        <taxon>Bacteria</taxon>
        <taxon>Bacillati</taxon>
        <taxon>Chloroflexota</taxon>
        <taxon>Thermoflexia</taxon>
        <taxon>Thermoflexales</taxon>
        <taxon>Thermoflexaceae</taxon>
        <taxon>Thermoflexus</taxon>
    </lineage>
</organism>
<dbReference type="PANTHER" id="PTHR42793:SF1">
    <property type="entry name" value="PEPTIDYL-LYSINE N-ACETYLTRANSFERASE PATZ"/>
    <property type="match status" value="1"/>
</dbReference>
<dbReference type="Gene3D" id="3.30.1490.20">
    <property type="entry name" value="ATP-grasp fold, A domain"/>
    <property type="match status" value="1"/>
</dbReference>
<dbReference type="AlphaFoldDB" id="A0A2H5Y7I6"/>